<feature type="compositionally biased region" description="Basic residues" evidence="1">
    <location>
        <begin position="19"/>
        <end position="30"/>
    </location>
</feature>
<evidence type="ECO:0000313" key="3">
    <source>
        <dbReference type="Proteomes" id="UP000294003"/>
    </source>
</evidence>
<dbReference type="Proteomes" id="UP000294003">
    <property type="component" value="Unassembled WGS sequence"/>
</dbReference>
<reference evidence="2 3" key="1">
    <citation type="submission" date="2018-06" db="EMBL/GenBank/DDBJ databases">
        <title>Complete Genomes of Monosporascus.</title>
        <authorList>
            <person name="Robinson A.J."/>
            <person name="Natvig D.O."/>
        </authorList>
    </citation>
    <scope>NUCLEOTIDE SEQUENCE [LARGE SCALE GENOMIC DNA]</scope>
    <source>
        <strain evidence="2 3">CBS 609.92</strain>
    </source>
</reference>
<dbReference type="EMBL" id="QJNS01000048">
    <property type="protein sequence ID" value="RYO90871.1"/>
    <property type="molecule type" value="Genomic_DNA"/>
</dbReference>
<accession>A0ABY0HFZ6</accession>
<sequence length="88" mass="9369">MTGYVPAGSGDEKALGSVARRRVPAVRRARPGPVVEQGQVQKQDRLTSPTRSSRGGGSEWFTQVESMEQFGLEVDGEEGAPVTGGLRL</sequence>
<gene>
    <name evidence="2" type="ORF">DL762_002468</name>
</gene>
<comment type="caution">
    <text evidence="2">The sequence shown here is derived from an EMBL/GenBank/DDBJ whole genome shotgun (WGS) entry which is preliminary data.</text>
</comment>
<organism evidence="2 3">
    <name type="scientific">Monosporascus cannonballus</name>
    <dbReference type="NCBI Taxonomy" id="155416"/>
    <lineage>
        <taxon>Eukaryota</taxon>
        <taxon>Fungi</taxon>
        <taxon>Dikarya</taxon>
        <taxon>Ascomycota</taxon>
        <taxon>Pezizomycotina</taxon>
        <taxon>Sordariomycetes</taxon>
        <taxon>Xylariomycetidae</taxon>
        <taxon>Xylariales</taxon>
        <taxon>Xylariales incertae sedis</taxon>
        <taxon>Monosporascus</taxon>
    </lineage>
</organism>
<keyword evidence="3" id="KW-1185">Reference proteome</keyword>
<protein>
    <submittedName>
        <fullName evidence="2">Uncharacterized protein</fullName>
    </submittedName>
</protein>
<evidence type="ECO:0000313" key="2">
    <source>
        <dbReference type="EMBL" id="RYO90871.1"/>
    </source>
</evidence>
<proteinExistence type="predicted"/>
<evidence type="ECO:0000256" key="1">
    <source>
        <dbReference type="SAM" id="MobiDB-lite"/>
    </source>
</evidence>
<feature type="region of interest" description="Disordered" evidence="1">
    <location>
        <begin position="1"/>
        <end position="59"/>
    </location>
</feature>
<feature type="compositionally biased region" description="Polar residues" evidence="1">
    <location>
        <begin position="38"/>
        <end position="50"/>
    </location>
</feature>
<name>A0ABY0HFZ6_9PEZI</name>